<accession>A0AAN8VJY3</accession>
<evidence type="ECO:0000256" key="2">
    <source>
        <dbReference type="SAM" id="Phobius"/>
    </source>
</evidence>
<evidence type="ECO:0000256" key="1">
    <source>
        <dbReference type="SAM" id="MobiDB-lite"/>
    </source>
</evidence>
<sequence length="186" mass="21109">MDDWEQIESPNLRIPSSQSKPFIEKLIIRDDFFNGEDCSVFPPENHEGLSVPPRSEDTLSPSSSTDEEVSEERDWSPKSKERSLGVRLSEASRSLRISPIAFNVKSLVGVTTSFGVIAAVATSLMYLNARMKRWRRKVVEENLGKVKRLLLLLQERDEKISSLLLQIAKLNEILAARRRVPVFRSA</sequence>
<evidence type="ECO:0000313" key="3">
    <source>
        <dbReference type="EMBL" id="KAK6931281.1"/>
    </source>
</evidence>
<comment type="caution">
    <text evidence="3">The sequence shown here is derived from an EMBL/GenBank/DDBJ whole genome shotgun (WGS) entry which is preliminary data.</text>
</comment>
<feature type="transmembrane region" description="Helical" evidence="2">
    <location>
        <begin position="107"/>
        <end position="127"/>
    </location>
</feature>
<keyword evidence="2" id="KW-0812">Transmembrane</keyword>
<organism evidence="3 4">
    <name type="scientific">Dillenia turbinata</name>
    <dbReference type="NCBI Taxonomy" id="194707"/>
    <lineage>
        <taxon>Eukaryota</taxon>
        <taxon>Viridiplantae</taxon>
        <taxon>Streptophyta</taxon>
        <taxon>Embryophyta</taxon>
        <taxon>Tracheophyta</taxon>
        <taxon>Spermatophyta</taxon>
        <taxon>Magnoliopsida</taxon>
        <taxon>eudicotyledons</taxon>
        <taxon>Gunneridae</taxon>
        <taxon>Pentapetalae</taxon>
        <taxon>Dilleniales</taxon>
        <taxon>Dilleniaceae</taxon>
        <taxon>Dillenia</taxon>
    </lineage>
</organism>
<dbReference type="PANTHER" id="PTHR37206">
    <property type="entry name" value="TRANSMEMBRANE PROTEIN"/>
    <property type="match status" value="1"/>
</dbReference>
<evidence type="ECO:0008006" key="5">
    <source>
        <dbReference type="Google" id="ProtNLM"/>
    </source>
</evidence>
<keyword evidence="2" id="KW-0472">Membrane</keyword>
<evidence type="ECO:0000313" key="4">
    <source>
        <dbReference type="Proteomes" id="UP001370490"/>
    </source>
</evidence>
<keyword evidence="2" id="KW-1133">Transmembrane helix</keyword>
<reference evidence="3 4" key="1">
    <citation type="submission" date="2023-12" db="EMBL/GenBank/DDBJ databases">
        <title>A high-quality genome assembly for Dillenia turbinata (Dilleniales).</title>
        <authorList>
            <person name="Chanderbali A."/>
        </authorList>
    </citation>
    <scope>NUCLEOTIDE SEQUENCE [LARGE SCALE GENOMIC DNA]</scope>
    <source>
        <strain evidence="3">LSX21</strain>
        <tissue evidence="3">Leaf</tissue>
    </source>
</reference>
<feature type="region of interest" description="Disordered" evidence="1">
    <location>
        <begin position="43"/>
        <end position="78"/>
    </location>
</feature>
<gene>
    <name evidence="3" type="ORF">RJ641_003074</name>
</gene>
<proteinExistence type="predicted"/>
<name>A0AAN8VJY3_9MAGN</name>
<protein>
    <recommendedName>
        <fullName evidence="5">Transmembrane protein</fullName>
    </recommendedName>
</protein>
<dbReference type="Proteomes" id="UP001370490">
    <property type="component" value="Unassembled WGS sequence"/>
</dbReference>
<dbReference type="AlphaFoldDB" id="A0AAN8VJY3"/>
<keyword evidence="4" id="KW-1185">Reference proteome</keyword>
<dbReference type="PANTHER" id="PTHR37206:SF4">
    <property type="entry name" value="TRANSMEMBRANE PROTEIN"/>
    <property type="match status" value="1"/>
</dbReference>
<dbReference type="EMBL" id="JBAMMX010000011">
    <property type="protein sequence ID" value="KAK6931281.1"/>
    <property type="molecule type" value="Genomic_DNA"/>
</dbReference>